<feature type="binding site" description="axial binding residue" evidence="9">
    <location>
        <position position="105"/>
    </location>
    <ligand>
        <name>chlorophyll a</name>
        <dbReference type="ChEBI" id="CHEBI:58416"/>
        <label>2</label>
    </ligand>
    <ligandPart>
        <name>Mg</name>
        <dbReference type="ChEBI" id="CHEBI:25107"/>
    </ligandPart>
</feature>
<dbReference type="GO" id="GO:0016168">
    <property type="term" value="F:chlorophyll binding"/>
    <property type="evidence" value="ECO:0007669"/>
    <property type="project" value="UniProtKB-KW"/>
</dbReference>
<dbReference type="OrthoDB" id="193894at2759"/>
<keyword evidence="9" id="KW-0148">Chlorophyll</keyword>
<organism evidence="11 12">
    <name type="scientific">Nitzschia inconspicua</name>
    <dbReference type="NCBI Taxonomy" id="303405"/>
    <lineage>
        <taxon>Eukaryota</taxon>
        <taxon>Sar</taxon>
        <taxon>Stramenopiles</taxon>
        <taxon>Ochrophyta</taxon>
        <taxon>Bacillariophyta</taxon>
        <taxon>Bacillariophyceae</taxon>
        <taxon>Bacillariophycidae</taxon>
        <taxon>Bacillariales</taxon>
        <taxon>Bacillariaceae</taxon>
        <taxon>Nitzschia</taxon>
    </lineage>
</organism>
<feature type="chain" id="PRO_5039952199" evidence="10">
    <location>
        <begin position="17"/>
        <end position="248"/>
    </location>
</feature>
<dbReference type="GO" id="GO:0009765">
    <property type="term" value="P:photosynthesis, light harvesting"/>
    <property type="evidence" value="ECO:0007669"/>
    <property type="project" value="InterPro"/>
</dbReference>
<dbReference type="Proteomes" id="UP000693970">
    <property type="component" value="Unassembled WGS sequence"/>
</dbReference>
<protein>
    <submittedName>
        <fullName evidence="11">Chlorophyll A-B binding protein</fullName>
    </submittedName>
</protein>
<evidence type="ECO:0000256" key="7">
    <source>
        <dbReference type="ARBA" id="ARBA00023243"/>
    </source>
</evidence>
<evidence type="ECO:0000256" key="3">
    <source>
        <dbReference type="ARBA" id="ARBA00005933"/>
    </source>
</evidence>
<evidence type="ECO:0000256" key="9">
    <source>
        <dbReference type="PIRSR" id="PIRSR601344-1"/>
    </source>
</evidence>
<proteinExistence type="inferred from homology"/>
<dbReference type="Pfam" id="PF00504">
    <property type="entry name" value="Chloroa_b-bind"/>
    <property type="match status" value="1"/>
</dbReference>
<evidence type="ECO:0000256" key="5">
    <source>
        <dbReference type="ARBA" id="ARBA00022531"/>
    </source>
</evidence>
<dbReference type="EMBL" id="JAGRRH010000017">
    <property type="protein sequence ID" value="KAG7353106.1"/>
    <property type="molecule type" value="Genomic_DNA"/>
</dbReference>
<reference evidence="11" key="2">
    <citation type="submission" date="2021-04" db="EMBL/GenBank/DDBJ databases">
        <authorList>
            <person name="Podell S."/>
        </authorList>
    </citation>
    <scope>NUCLEOTIDE SEQUENCE</scope>
    <source>
        <strain evidence="11">Hildebrandi</strain>
    </source>
</reference>
<name>A0A9K3L1J0_9STRA</name>
<keyword evidence="12" id="KW-1185">Reference proteome</keyword>
<evidence type="ECO:0000256" key="6">
    <source>
        <dbReference type="ARBA" id="ARBA00022640"/>
    </source>
</evidence>
<evidence type="ECO:0000313" key="12">
    <source>
        <dbReference type="Proteomes" id="UP000693970"/>
    </source>
</evidence>
<feature type="binding site" evidence="9">
    <location>
        <position position="218"/>
    </location>
    <ligand>
        <name>chlorophyll a</name>
        <dbReference type="ChEBI" id="CHEBI:58416"/>
        <label>1</label>
    </ligand>
</feature>
<keyword evidence="5" id="KW-0602">Photosynthesis</keyword>
<gene>
    <name evidence="11" type="ORF">IV203_009154</name>
</gene>
<comment type="caution">
    <text evidence="11">The sequence shown here is derived from an EMBL/GenBank/DDBJ whole genome shotgun (WGS) entry which is preliminary data.</text>
</comment>
<evidence type="ECO:0000256" key="1">
    <source>
        <dbReference type="ARBA" id="ARBA00004022"/>
    </source>
</evidence>
<sequence>MKVALSLLALVASASAFAPSTSLGASRSVLRMSDEEAAPEEAAAPAPAPAAVSSKATSVPCFGAAPFFGGNDIFVGKTEWDLLTTKWGSAETGTYLRASELKHGRSAMIATVGYAFHKLGLTLDNISPHEYLSVTQNIKFADLAAMNPVDAMKSLPVESWGQMFAAIAIIEIYEMTHSKGKLAYDETVAPGLQPGGLTGDLGWNPLKITVDDRRRLVELQNGRAAMFAITAWVSAECIPGSFPLPLPW</sequence>
<feature type="binding site" description="axial binding residue" evidence="9">
    <location>
        <position position="159"/>
    </location>
    <ligand>
        <name>chlorophyll b</name>
        <dbReference type="ChEBI" id="CHEBI:61721"/>
        <label>1</label>
    </ligand>
    <ligandPart>
        <name>Mg</name>
        <dbReference type="ChEBI" id="CHEBI:25107"/>
    </ligandPart>
</feature>
<feature type="binding site" evidence="9">
    <location>
        <position position="80"/>
    </location>
    <ligand>
        <name>chlorophyll a</name>
        <dbReference type="ChEBI" id="CHEBI:58416"/>
        <label>1</label>
    </ligand>
</feature>
<evidence type="ECO:0000313" key="11">
    <source>
        <dbReference type="EMBL" id="KAG7353106.1"/>
    </source>
</evidence>
<dbReference type="AlphaFoldDB" id="A0A9K3L1J0"/>
<keyword evidence="6" id="KW-0934">Plastid</keyword>
<evidence type="ECO:0000256" key="8">
    <source>
        <dbReference type="ARBA" id="ARBA00044011"/>
    </source>
</evidence>
<comment type="function">
    <text evidence="1">The light-harvesting complex (LHC) functions as a light receptor, it captures and delivers excitation energy to photosystems with which it is closely associated. Energy is transferred from the carotenoid and chlorophyll C (or B) to chlorophyll A and the photosynthetic reaction centers where it is used to synthesize ATP and reducing power.</text>
</comment>
<dbReference type="GO" id="GO:0009507">
    <property type="term" value="C:chloroplast"/>
    <property type="evidence" value="ECO:0007669"/>
    <property type="project" value="UniProtKB-SubCell"/>
</dbReference>
<dbReference type="PANTHER" id="PTHR21649">
    <property type="entry name" value="CHLOROPHYLL A/B BINDING PROTEIN"/>
    <property type="match status" value="1"/>
</dbReference>
<keyword evidence="10" id="KW-0732">Signal</keyword>
<feature type="binding site" evidence="9">
    <location>
        <position position="103"/>
    </location>
    <ligand>
        <name>chlorophyll a</name>
        <dbReference type="ChEBI" id="CHEBI:58416"/>
        <label>1</label>
    </ligand>
</feature>
<keyword evidence="9" id="KW-0157">Chromophore</keyword>
<comment type="subcellular location">
    <subcellularLocation>
        <location evidence="2">Plastid</location>
        <location evidence="2">Chloroplast</location>
    </subcellularLocation>
</comment>
<comment type="subunit">
    <text evidence="8">The LHC complex of chromophytic algae is composed of fucoxanthin, chlorophyll A and C bound non-covalently by fucoxanthin chlorophyll proteins (FCPs). The ratio of the pigments in LHC; fucoxanthin: chlorophyll C: chlorophyll A; (0.6-1): (0.1-0.3): (1).</text>
</comment>
<dbReference type="InterPro" id="IPR001344">
    <property type="entry name" value="Chloro_AB-bd_pln"/>
</dbReference>
<evidence type="ECO:0000256" key="10">
    <source>
        <dbReference type="SAM" id="SignalP"/>
    </source>
</evidence>
<feature type="binding site" evidence="9">
    <location>
        <position position="100"/>
    </location>
    <ligand>
        <name>chlorophyll a</name>
        <dbReference type="ChEBI" id="CHEBI:58416"/>
        <label>1</label>
    </ligand>
</feature>
<keyword evidence="7" id="KW-0437">Light-harvesting polypeptide</keyword>
<reference evidence="11" key="1">
    <citation type="journal article" date="2021" name="Sci. Rep.">
        <title>Diploid genomic architecture of Nitzschia inconspicua, an elite biomass production diatom.</title>
        <authorList>
            <person name="Oliver A."/>
            <person name="Podell S."/>
            <person name="Pinowska A."/>
            <person name="Traller J.C."/>
            <person name="Smith S.R."/>
            <person name="McClure R."/>
            <person name="Beliaev A."/>
            <person name="Bohutskyi P."/>
            <person name="Hill E.A."/>
            <person name="Rabines A."/>
            <person name="Zheng H."/>
            <person name="Allen L.Z."/>
            <person name="Kuo A."/>
            <person name="Grigoriev I.V."/>
            <person name="Allen A.E."/>
            <person name="Hazlebeck D."/>
            <person name="Allen E.E."/>
        </authorList>
    </citation>
    <scope>NUCLEOTIDE SEQUENCE</scope>
    <source>
        <strain evidence="11">Hildebrandi</strain>
    </source>
</reference>
<feature type="binding site" evidence="9">
    <location>
        <position position="223"/>
    </location>
    <ligand>
        <name>chlorophyll a</name>
        <dbReference type="ChEBI" id="CHEBI:58416"/>
        <label>1</label>
    </ligand>
</feature>
<feature type="signal peptide" evidence="10">
    <location>
        <begin position="1"/>
        <end position="16"/>
    </location>
</feature>
<evidence type="ECO:0000256" key="4">
    <source>
        <dbReference type="ARBA" id="ARBA00022528"/>
    </source>
</evidence>
<dbReference type="GO" id="GO:0016020">
    <property type="term" value="C:membrane"/>
    <property type="evidence" value="ECO:0007669"/>
    <property type="project" value="InterPro"/>
</dbReference>
<keyword evidence="4" id="KW-0150">Chloroplast</keyword>
<accession>A0A9K3L1J0</accession>
<dbReference type="GO" id="GO:0030076">
    <property type="term" value="C:light-harvesting complex"/>
    <property type="evidence" value="ECO:0007669"/>
    <property type="project" value="UniProtKB-KW"/>
</dbReference>
<feature type="binding site" evidence="9">
    <location>
        <position position="221"/>
    </location>
    <ligand>
        <name>chlorophyll a</name>
        <dbReference type="ChEBI" id="CHEBI:58416"/>
        <label>1</label>
    </ligand>
</feature>
<comment type="similarity">
    <text evidence="3">Belongs to the fucoxanthin chlorophyll protein family.</text>
</comment>
<evidence type="ECO:0000256" key="2">
    <source>
        <dbReference type="ARBA" id="ARBA00004229"/>
    </source>
</evidence>
<dbReference type="InterPro" id="IPR022796">
    <property type="entry name" value="Chloroa_b-bind"/>
</dbReference>